<dbReference type="Pfam" id="PF03780">
    <property type="entry name" value="Asp23"/>
    <property type="match status" value="1"/>
</dbReference>
<feature type="compositionally biased region" description="Polar residues" evidence="2">
    <location>
        <begin position="28"/>
        <end position="37"/>
    </location>
</feature>
<dbReference type="KEGG" id="sfy:GFH48_35175"/>
<evidence type="ECO:0000313" key="3">
    <source>
        <dbReference type="EMBL" id="QFZ77841.1"/>
    </source>
</evidence>
<feature type="region of interest" description="Disordered" evidence="2">
    <location>
        <begin position="1"/>
        <end position="37"/>
    </location>
</feature>
<keyword evidence="4" id="KW-1185">Reference proteome</keyword>
<evidence type="ECO:0000256" key="2">
    <source>
        <dbReference type="SAM" id="MobiDB-lite"/>
    </source>
</evidence>
<dbReference type="RefSeq" id="WP_153292022.1">
    <property type="nucleotide sequence ID" value="NZ_CP045643.1"/>
</dbReference>
<proteinExistence type="inferred from homology"/>
<protein>
    <submittedName>
        <fullName evidence="3">Asp23/Gls24 family envelope stress response protein</fullName>
    </submittedName>
</protein>
<accession>A0A5Q0LLL3</accession>
<dbReference type="AlphaFoldDB" id="A0A5Q0LLL3"/>
<dbReference type="PANTHER" id="PTHR34297">
    <property type="entry name" value="HYPOTHETICAL CYTOSOLIC PROTEIN-RELATED"/>
    <property type="match status" value="1"/>
</dbReference>
<dbReference type="InterPro" id="IPR005531">
    <property type="entry name" value="Asp23"/>
</dbReference>
<evidence type="ECO:0000256" key="1">
    <source>
        <dbReference type="ARBA" id="ARBA00005721"/>
    </source>
</evidence>
<dbReference type="EMBL" id="CP045643">
    <property type="protein sequence ID" value="QFZ77841.1"/>
    <property type="molecule type" value="Genomic_DNA"/>
</dbReference>
<comment type="similarity">
    <text evidence="1">Belongs to the asp23 family.</text>
</comment>
<dbReference type="Proteomes" id="UP000326179">
    <property type="component" value="Chromosome"/>
</dbReference>
<reference evidence="3 4" key="1">
    <citation type="submission" date="2019-10" db="EMBL/GenBank/DDBJ databases">
        <title>A novel species.</title>
        <authorList>
            <person name="Gao J."/>
        </authorList>
    </citation>
    <scope>NUCLEOTIDE SEQUENCE [LARGE SCALE GENOMIC DNA]</scope>
    <source>
        <strain evidence="3 4">QMT-28</strain>
    </source>
</reference>
<gene>
    <name evidence="3" type="ORF">GFH48_35175</name>
</gene>
<name>A0A5Q0LLL3_9ACTN</name>
<dbReference type="PANTHER" id="PTHR34297:SF3">
    <property type="entry name" value="ALKALINE SHOCK PROTEIN 23"/>
    <property type="match status" value="1"/>
</dbReference>
<sequence>MTDSPDRPSSGPDGTTETATMLKGPTGAGTSPETRGQTTIADGVVAKIAGMSAREVPGIHSLGAGMTRAIGAVRERVPGTGSGGVSRGVKVEVGERQAALDIDVVVEYGFPIVEVASEVRVNVISAVERMTGLEVVEVNLVVDDVNLPDEDDAEPSEGRVQ</sequence>
<evidence type="ECO:0000313" key="4">
    <source>
        <dbReference type="Proteomes" id="UP000326179"/>
    </source>
</evidence>
<organism evidence="3 4">
    <name type="scientific">Streptomyces fagopyri</name>
    <dbReference type="NCBI Taxonomy" id="2662397"/>
    <lineage>
        <taxon>Bacteria</taxon>
        <taxon>Bacillati</taxon>
        <taxon>Actinomycetota</taxon>
        <taxon>Actinomycetes</taxon>
        <taxon>Kitasatosporales</taxon>
        <taxon>Streptomycetaceae</taxon>
        <taxon>Streptomyces</taxon>
    </lineage>
</organism>